<keyword evidence="2" id="KW-0694">RNA-binding</keyword>
<feature type="domain" description="Large ribosomal subunit protein bL25 L25" evidence="5">
    <location>
        <begin position="37"/>
        <end position="121"/>
    </location>
</feature>
<dbReference type="InterPro" id="IPR020057">
    <property type="entry name" value="Ribosomal_bL25_b-dom"/>
</dbReference>
<dbReference type="Gene3D" id="2.170.120.20">
    <property type="entry name" value="Ribosomal protein L25, beta domain"/>
    <property type="match status" value="1"/>
</dbReference>
<dbReference type="InterPro" id="IPR020056">
    <property type="entry name" value="Rbsml_bL25/Gln-tRNA_synth_N"/>
</dbReference>
<dbReference type="Proteomes" id="UP001146120">
    <property type="component" value="Unassembled WGS sequence"/>
</dbReference>
<dbReference type="EMBL" id="DAKRPA010000235">
    <property type="protein sequence ID" value="DAZ94736.1"/>
    <property type="molecule type" value="Genomic_DNA"/>
</dbReference>
<evidence type="ECO:0000259" key="6">
    <source>
        <dbReference type="Pfam" id="PF14693"/>
    </source>
</evidence>
<keyword evidence="3" id="KW-0689">Ribosomal protein</keyword>
<dbReference type="PANTHER" id="PTHR33284:SF1">
    <property type="entry name" value="RIBOSOMAL PROTEIN L25_GLN-TRNA SYNTHETASE, ANTI-CODON-BINDING DOMAIN-CONTAINING PROTEIN"/>
    <property type="match status" value="1"/>
</dbReference>
<evidence type="ECO:0000259" key="5">
    <source>
        <dbReference type="Pfam" id="PF01386"/>
    </source>
</evidence>
<dbReference type="AlphaFoldDB" id="A0AAV2YLG7"/>
<organism evidence="7 8">
    <name type="scientific">Lagenidium giganteum</name>
    <dbReference type="NCBI Taxonomy" id="4803"/>
    <lineage>
        <taxon>Eukaryota</taxon>
        <taxon>Sar</taxon>
        <taxon>Stramenopiles</taxon>
        <taxon>Oomycota</taxon>
        <taxon>Peronosporomycetes</taxon>
        <taxon>Pythiales</taxon>
        <taxon>Pythiaceae</taxon>
    </lineage>
</organism>
<dbReference type="SUPFAM" id="SSF50715">
    <property type="entry name" value="Ribosomal protein L25-like"/>
    <property type="match status" value="1"/>
</dbReference>
<reference evidence="7" key="2">
    <citation type="journal article" date="2023" name="Microbiol Resour">
        <title>Decontamination and Annotation of the Draft Genome Sequence of the Oomycete Lagenidium giganteum ARSEF 373.</title>
        <authorList>
            <person name="Morgan W.R."/>
            <person name="Tartar A."/>
        </authorList>
    </citation>
    <scope>NUCLEOTIDE SEQUENCE</scope>
    <source>
        <strain evidence="7">ARSEF 373</strain>
    </source>
</reference>
<name>A0AAV2YLG7_9STRA</name>
<dbReference type="InterPro" id="IPR029751">
    <property type="entry name" value="Ribosomal_L25_dom"/>
</dbReference>
<evidence type="ECO:0000256" key="3">
    <source>
        <dbReference type="ARBA" id="ARBA00022980"/>
    </source>
</evidence>
<dbReference type="Pfam" id="PF01386">
    <property type="entry name" value="Ribosomal_L25p"/>
    <property type="match status" value="1"/>
</dbReference>
<dbReference type="InterPro" id="IPR011035">
    <property type="entry name" value="Ribosomal_bL25/Gln-tRNA_synth"/>
</dbReference>
<keyword evidence="1" id="KW-0699">rRNA-binding</keyword>
<evidence type="ECO:0000313" key="8">
    <source>
        <dbReference type="Proteomes" id="UP001146120"/>
    </source>
</evidence>
<dbReference type="InterPro" id="IPR001021">
    <property type="entry name" value="Ribosomal_bL25_long"/>
</dbReference>
<gene>
    <name evidence="7" type="ORF">N0F65_011552</name>
</gene>
<dbReference type="PANTHER" id="PTHR33284">
    <property type="entry name" value="RIBOSOMAL PROTEIN L25/GLN-TRNA SYNTHETASE, ANTI-CODON-BINDING DOMAIN-CONTAINING PROTEIN"/>
    <property type="match status" value="1"/>
</dbReference>
<dbReference type="CDD" id="cd00495">
    <property type="entry name" value="Ribosomal_L25_TL5_CTC"/>
    <property type="match status" value="1"/>
</dbReference>
<dbReference type="Gene3D" id="2.40.240.10">
    <property type="entry name" value="Ribosomal Protein L25, Chain P"/>
    <property type="match status" value="1"/>
</dbReference>
<dbReference type="HAMAP" id="MF_01334">
    <property type="entry name" value="Ribosomal_bL25_CTC"/>
    <property type="match status" value="1"/>
</dbReference>
<dbReference type="Pfam" id="PF14693">
    <property type="entry name" value="Ribosomal_TL5_C"/>
    <property type="match status" value="1"/>
</dbReference>
<keyword evidence="8" id="KW-1185">Reference proteome</keyword>
<accession>A0AAV2YLG7</accession>
<dbReference type="GO" id="GO:0003735">
    <property type="term" value="F:structural constituent of ribosome"/>
    <property type="evidence" value="ECO:0007669"/>
    <property type="project" value="InterPro"/>
</dbReference>
<evidence type="ECO:0000256" key="4">
    <source>
        <dbReference type="ARBA" id="ARBA00023274"/>
    </source>
</evidence>
<proteinExistence type="inferred from homology"/>
<protein>
    <recommendedName>
        <fullName evidence="9">50S ribosomal protein L25</fullName>
    </recommendedName>
</protein>
<dbReference type="InterPro" id="IPR020930">
    <property type="entry name" value="Ribosomal_uL5_bac-type"/>
</dbReference>
<dbReference type="GO" id="GO:0022625">
    <property type="term" value="C:cytosolic large ribosomal subunit"/>
    <property type="evidence" value="ECO:0007669"/>
    <property type="project" value="TreeGrafter"/>
</dbReference>
<dbReference type="InterPro" id="IPR037121">
    <property type="entry name" value="Ribosomal_bL25_C"/>
</dbReference>
<dbReference type="GO" id="GO:0006412">
    <property type="term" value="P:translation"/>
    <property type="evidence" value="ECO:0007669"/>
    <property type="project" value="InterPro"/>
</dbReference>
<evidence type="ECO:0000256" key="1">
    <source>
        <dbReference type="ARBA" id="ARBA00022730"/>
    </source>
</evidence>
<reference evidence="7" key="1">
    <citation type="submission" date="2022-11" db="EMBL/GenBank/DDBJ databases">
        <authorList>
            <person name="Morgan W.R."/>
            <person name="Tartar A."/>
        </authorList>
    </citation>
    <scope>NUCLEOTIDE SEQUENCE</scope>
    <source>
        <strain evidence="7">ARSEF 373</strain>
    </source>
</reference>
<evidence type="ECO:0000256" key="2">
    <source>
        <dbReference type="ARBA" id="ARBA00022884"/>
    </source>
</evidence>
<evidence type="ECO:0008006" key="9">
    <source>
        <dbReference type="Google" id="ProtNLM"/>
    </source>
</evidence>
<feature type="domain" description="Large ribosomal subunit protein bL25 beta" evidence="6">
    <location>
        <begin position="148"/>
        <end position="227"/>
    </location>
</feature>
<dbReference type="GO" id="GO:0008097">
    <property type="term" value="F:5S rRNA binding"/>
    <property type="evidence" value="ECO:0007669"/>
    <property type="project" value="InterPro"/>
</dbReference>
<evidence type="ECO:0000313" key="7">
    <source>
        <dbReference type="EMBL" id="DAZ94736.1"/>
    </source>
</evidence>
<keyword evidence="4" id="KW-0687">Ribonucleoprotein</keyword>
<sequence length="266" mass="29492">MLAFRRQALAPVALRACFSTTAAAAASASEGALHVIHLEQREGNGSRASRRLRKQGLLPGIIYGEGVDGQSDKKLVALKTRTFEQLHRKLWTSIENQVFEVTVEGEAAPVKVLMRDLQLDPGVYMRARRLVSDLPVSVNFLRYKPGHKVSIPIKYLNEEGSPGLKRGGYINHIHHSLDCFIFTDVIPETLQIDVNGLHVGDYIHLDAISFPEGVVPAIPAGSLVSKIAGRRGLIPRAEPVVEVVEEVEEEVTEKKEKEFDIWNDVF</sequence>
<comment type="caution">
    <text evidence="7">The sequence shown here is derived from an EMBL/GenBank/DDBJ whole genome shotgun (WGS) entry which is preliminary data.</text>
</comment>